<accession>A0A382GTW9</accession>
<organism evidence="2">
    <name type="scientific">marine metagenome</name>
    <dbReference type="NCBI Taxonomy" id="408172"/>
    <lineage>
        <taxon>unclassified sequences</taxon>
        <taxon>metagenomes</taxon>
        <taxon>ecological metagenomes</taxon>
    </lineage>
</organism>
<protein>
    <recommendedName>
        <fullName evidence="3">Flagellar protein FlaG</fullName>
    </recommendedName>
</protein>
<dbReference type="AlphaFoldDB" id="A0A382GTW9"/>
<dbReference type="InterPro" id="IPR005186">
    <property type="entry name" value="FlaG"/>
</dbReference>
<evidence type="ECO:0008006" key="3">
    <source>
        <dbReference type="Google" id="ProtNLM"/>
    </source>
</evidence>
<evidence type="ECO:0000313" key="2">
    <source>
        <dbReference type="EMBL" id="SVB78389.1"/>
    </source>
</evidence>
<reference evidence="2" key="1">
    <citation type="submission" date="2018-05" db="EMBL/GenBank/DDBJ databases">
        <authorList>
            <person name="Lanie J.A."/>
            <person name="Ng W.-L."/>
            <person name="Kazmierczak K.M."/>
            <person name="Andrzejewski T.M."/>
            <person name="Davidsen T.M."/>
            <person name="Wayne K.J."/>
            <person name="Tettelin H."/>
            <person name="Glass J.I."/>
            <person name="Rusch D."/>
            <person name="Podicherti R."/>
            <person name="Tsui H.-C.T."/>
            <person name="Winkler M.E."/>
        </authorList>
    </citation>
    <scope>NUCLEOTIDE SEQUENCE</scope>
</reference>
<feature type="region of interest" description="Disordered" evidence="1">
    <location>
        <begin position="1"/>
        <end position="69"/>
    </location>
</feature>
<evidence type="ECO:0000256" key="1">
    <source>
        <dbReference type="SAM" id="MobiDB-lite"/>
    </source>
</evidence>
<dbReference type="InterPro" id="IPR035924">
    <property type="entry name" value="FlaG-like_sf"/>
</dbReference>
<dbReference type="Gene3D" id="3.30.160.170">
    <property type="entry name" value="FlaG-like"/>
    <property type="match status" value="1"/>
</dbReference>
<dbReference type="EMBL" id="UINC01057350">
    <property type="protein sequence ID" value="SVB78389.1"/>
    <property type="molecule type" value="Genomic_DNA"/>
</dbReference>
<sequence length="127" mass="13587">MDSQAIGPVEKNSIQVDRKLSSEGSKVPSGGSTAGQQNDTVSLSQRGQAAVSQQIQSNNAGPTGSELRKIDVTDNNQIIVKIVDGQTQKVVRQIPKEEEVRLKQAIQENLDIFVDDSGGNENIDGDV</sequence>
<feature type="compositionally biased region" description="Polar residues" evidence="1">
    <location>
        <begin position="30"/>
        <end position="62"/>
    </location>
</feature>
<dbReference type="SUPFAM" id="SSF160214">
    <property type="entry name" value="FlaG-like"/>
    <property type="match status" value="1"/>
</dbReference>
<gene>
    <name evidence="2" type="ORF">METZ01_LOCUS231243</name>
</gene>
<proteinExistence type="predicted"/>
<name>A0A382GTW9_9ZZZZ</name>
<dbReference type="Pfam" id="PF03646">
    <property type="entry name" value="FlaG"/>
    <property type="match status" value="1"/>
</dbReference>